<dbReference type="Proteomes" id="UP000594892">
    <property type="component" value="Chromosome 1"/>
</dbReference>
<evidence type="ECO:0000313" key="4">
    <source>
        <dbReference type="EMBL" id="USS42530.1"/>
    </source>
</evidence>
<organism evidence="3 5">
    <name type="scientific">Burkholderia glumae</name>
    <name type="common">Pseudomonas glumae</name>
    <dbReference type="NCBI Taxonomy" id="337"/>
    <lineage>
        <taxon>Bacteria</taxon>
        <taxon>Pseudomonadati</taxon>
        <taxon>Pseudomonadota</taxon>
        <taxon>Betaproteobacteria</taxon>
        <taxon>Burkholderiales</taxon>
        <taxon>Burkholderiaceae</taxon>
        <taxon>Burkholderia</taxon>
    </lineage>
</organism>
<comment type="similarity">
    <text evidence="1">Belongs to the LDH2/MDH2 oxidoreductase family.</text>
</comment>
<keyword evidence="2" id="KW-0560">Oxidoreductase</keyword>
<reference evidence="3 5" key="1">
    <citation type="submission" date="2020-12" db="EMBL/GenBank/DDBJ databases">
        <title>FDA dAtabase for Regulatory Grade micrObial Sequences (FDA-ARGOS): Supporting development and validation of Infectious Disease Dx tests.</title>
        <authorList>
            <person name="Minogue T."/>
            <person name="Wolcott M."/>
            <person name="Wasieloski L."/>
            <person name="Aguilar W."/>
            <person name="Moore D."/>
            <person name="Jaissle J."/>
            <person name="Tallon L."/>
            <person name="Sadzewicz L."/>
            <person name="Zhao X."/>
            <person name="Boylan J."/>
            <person name="Ott S."/>
            <person name="Bowen H."/>
            <person name="Vavikolanu K."/>
            <person name="Mehta A."/>
            <person name="Aluvathingal J."/>
            <person name="Nadendla S."/>
            <person name="Yan Y."/>
            <person name="Sichtig H."/>
        </authorList>
    </citation>
    <scope>NUCLEOTIDE SEQUENCE [LARGE SCALE GENOMIC DNA]</scope>
    <source>
        <strain evidence="3 5">FDAARGOS_949</strain>
    </source>
</reference>
<dbReference type="InterPro" id="IPR003767">
    <property type="entry name" value="Malate/L-lactate_DH-like"/>
</dbReference>
<dbReference type="EMBL" id="CP099583">
    <property type="protein sequence ID" value="USS42530.1"/>
    <property type="molecule type" value="Genomic_DNA"/>
</dbReference>
<accession>A0AAP9XWM8</accession>
<evidence type="ECO:0000313" key="5">
    <source>
        <dbReference type="Proteomes" id="UP000594892"/>
    </source>
</evidence>
<dbReference type="InterPro" id="IPR043143">
    <property type="entry name" value="Mal/L-sulf/L-lact_DH-like_NADP"/>
</dbReference>
<dbReference type="Gene3D" id="3.30.1370.60">
    <property type="entry name" value="Hypothetical oxidoreductase yiak, domain 2"/>
    <property type="match status" value="1"/>
</dbReference>
<proteinExistence type="inferred from homology"/>
<keyword evidence="6" id="KW-1185">Reference proteome</keyword>
<dbReference type="PANTHER" id="PTHR11091:SF0">
    <property type="entry name" value="MALATE DEHYDROGENASE"/>
    <property type="match status" value="1"/>
</dbReference>
<sequence>MQISLDDAIAFGKQVLGALKVPDDIADDVARHLVEADRVGYTSHGVSILPTYCQVLADGLIDPAGRPSVLADHGSLLMFEGNRGLGQHVGKVVVERAMTRALDRGVCILTLRNSHHLGRMGQYGEMCAHAGLVFMAFANVTNLAPMVAPVGGAEPRLTSNPLCFAGPLPNDRPPLVVDMATSAIAVNKARVLAANGMKAPPGSLIDSRGCPTDDPNVLQADPPGSLLPFGAHKGYALGVVAELLAGVLSGGGTIQPGNPRQGAVTNNMFAIVLNPQMDCSSPWRSHEVEAFIEYLLSCPRQPGADPVQYPGEYEARNRQKYHDHIELSTPIWASLTRMADELGVVPPAARA</sequence>
<dbReference type="GO" id="GO:0016491">
    <property type="term" value="F:oxidoreductase activity"/>
    <property type="evidence" value="ECO:0007669"/>
    <property type="project" value="UniProtKB-KW"/>
</dbReference>
<dbReference type="AlphaFoldDB" id="A0AAP9XWM8"/>
<dbReference type="Gene3D" id="1.10.1530.10">
    <property type="match status" value="1"/>
</dbReference>
<dbReference type="SUPFAM" id="SSF89733">
    <property type="entry name" value="L-sulfolactate dehydrogenase-like"/>
    <property type="match status" value="1"/>
</dbReference>
<evidence type="ECO:0000256" key="1">
    <source>
        <dbReference type="ARBA" id="ARBA00006056"/>
    </source>
</evidence>
<gene>
    <name evidence="3" type="ORF">I6H06_06690</name>
    <name evidence="4" type="ORF">NFI99_10035</name>
</gene>
<reference evidence="4" key="2">
    <citation type="submission" date="2022-06" db="EMBL/GenBank/DDBJ databases">
        <title>Draft genome sequence of Burkholderia glumae strain GR20004 isolated from rice panicle showing bacterial panicle blight.</title>
        <authorList>
            <person name="Choi S.Y."/>
            <person name="Lee Y.H."/>
        </authorList>
    </citation>
    <scope>NUCLEOTIDE SEQUENCE</scope>
    <source>
        <strain evidence="4">GR20004</strain>
    </source>
</reference>
<protein>
    <submittedName>
        <fullName evidence="3">Ldh family oxidoreductase</fullName>
    </submittedName>
</protein>
<dbReference type="GeneID" id="45694047"/>
<dbReference type="Proteomes" id="UP001056386">
    <property type="component" value="Chromosome 2"/>
</dbReference>
<dbReference type="InterPro" id="IPR043144">
    <property type="entry name" value="Mal/L-sulf/L-lact_DH-like_ah"/>
</dbReference>
<dbReference type="PANTHER" id="PTHR11091">
    <property type="entry name" value="OXIDOREDUCTASE-RELATED"/>
    <property type="match status" value="1"/>
</dbReference>
<name>A0AAP9XWM8_BURGL</name>
<evidence type="ECO:0000256" key="2">
    <source>
        <dbReference type="ARBA" id="ARBA00023002"/>
    </source>
</evidence>
<dbReference type="InterPro" id="IPR036111">
    <property type="entry name" value="Mal/L-sulfo/L-lacto_DH-like_sf"/>
</dbReference>
<dbReference type="RefSeq" id="WP_015877932.1">
    <property type="nucleotide sequence ID" value="NZ_CP021075.1"/>
</dbReference>
<evidence type="ECO:0000313" key="6">
    <source>
        <dbReference type="Proteomes" id="UP001056386"/>
    </source>
</evidence>
<evidence type="ECO:0000313" key="3">
    <source>
        <dbReference type="EMBL" id="QPQ89339.1"/>
    </source>
</evidence>
<dbReference type="EMBL" id="CP065600">
    <property type="protein sequence ID" value="QPQ89339.1"/>
    <property type="molecule type" value="Genomic_DNA"/>
</dbReference>
<dbReference type="Pfam" id="PF02615">
    <property type="entry name" value="Ldh_2"/>
    <property type="match status" value="1"/>
</dbReference>